<dbReference type="AlphaFoldDB" id="K0R5C8"/>
<accession>K0R5C8</accession>
<keyword evidence="2" id="KW-1185">Reference proteome</keyword>
<sequence>RGYIADRPERSHQLGLQLTPPRTSDAAFEVPRTMLASIFDISPRPEHLRREVGQNVKTDMRPLSNKPTCFLQPLQFLTYPRAFRISRRFMRPVGGRFGQRGGLSTRAEDLVNSIIASIAGYLVDANLRKQKRREASSVPQTRAWHTVRRSKETHIDLGVAVVRELIKECSLGVTFEHTGCVSTSFPFASPHIINDINGDSCCGSGACDLAASPT</sequence>
<gene>
    <name evidence="1" type="ORF">THAOC_32709</name>
</gene>
<name>K0R5C8_THAOC</name>
<dbReference type="EMBL" id="AGNL01045785">
    <property type="protein sequence ID" value="EJK48488.1"/>
    <property type="molecule type" value="Genomic_DNA"/>
</dbReference>
<dbReference type="Proteomes" id="UP000266841">
    <property type="component" value="Unassembled WGS sequence"/>
</dbReference>
<feature type="non-terminal residue" evidence="1">
    <location>
        <position position="1"/>
    </location>
</feature>
<comment type="caution">
    <text evidence="1">The sequence shown here is derived from an EMBL/GenBank/DDBJ whole genome shotgun (WGS) entry which is preliminary data.</text>
</comment>
<organism evidence="1 2">
    <name type="scientific">Thalassiosira oceanica</name>
    <name type="common">Marine diatom</name>
    <dbReference type="NCBI Taxonomy" id="159749"/>
    <lineage>
        <taxon>Eukaryota</taxon>
        <taxon>Sar</taxon>
        <taxon>Stramenopiles</taxon>
        <taxon>Ochrophyta</taxon>
        <taxon>Bacillariophyta</taxon>
        <taxon>Coscinodiscophyceae</taxon>
        <taxon>Thalassiosirophycidae</taxon>
        <taxon>Thalassiosirales</taxon>
        <taxon>Thalassiosiraceae</taxon>
        <taxon>Thalassiosira</taxon>
    </lineage>
</organism>
<proteinExistence type="predicted"/>
<protein>
    <submittedName>
        <fullName evidence="1">Uncharacterized protein</fullName>
    </submittedName>
</protein>
<evidence type="ECO:0000313" key="2">
    <source>
        <dbReference type="Proteomes" id="UP000266841"/>
    </source>
</evidence>
<evidence type="ECO:0000313" key="1">
    <source>
        <dbReference type="EMBL" id="EJK48488.1"/>
    </source>
</evidence>
<reference evidence="1 2" key="1">
    <citation type="journal article" date="2012" name="Genome Biol.">
        <title>Genome and low-iron response of an oceanic diatom adapted to chronic iron limitation.</title>
        <authorList>
            <person name="Lommer M."/>
            <person name="Specht M."/>
            <person name="Roy A.S."/>
            <person name="Kraemer L."/>
            <person name="Andreson R."/>
            <person name="Gutowska M.A."/>
            <person name="Wolf J."/>
            <person name="Bergner S.V."/>
            <person name="Schilhabel M.B."/>
            <person name="Klostermeier U.C."/>
            <person name="Beiko R.G."/>
            <person name="Rosenstiel P."/>
            <person name="Hippler M."/>
            <person name="Laroche J."/>
        </authorList>
    </citation>
    <scope>NUCLEOTIDE SEQUENCE [LARGE SCALE GENOMIC DNA]</scope>
    <source>
        <strain evidence="1 2">CCMP1005</strain>
    </source>
</reference>